<comment type="caution">
    <text evidence="1">The sequence shown here is derived from an EMBL/GenBank/DDBJ whole genome shotgun (WGS) entry which is preliminary data.</text>
</comment>
<accession>A0A2S4MAT3</accession>
<keyword evidence="2" id="KW-1185">Reference proteome</keyword>
<name>A0A2S4MAT3_9HYPH</name>
<dbReference type="RefSeq" id="WP_181011839.1">
    <property type="nucleotide sequence ID" value="NZ_PQFZ01000006.1"/>
</dbReference>
<reference evidence="1 2" key="1">
    <citation type="submission" date="2018-01" db="EMBL/GenBank/DDBJ databases">
        <title>Genomic Encyclopedia of Type Strains, Phase III (KMG-III): the genomes of soil and plant-associated and newly described type strains.</title>
        <authorList>
            <person name="Whitman W."/>
        </authorList>
    </citation>
    <scope>NUCLEOTIDE SEQUENCE [LARGE SCALE GENOMIC DNA]</scope>
    <source>
        <strain evidence="1 2">1131</strain>
    </source>
</reference>
<evidence type="ECO:0000313" key="2">
    <source>
        <dbReference type="Proteomes" id="UP000236919"/>
    </source>
</evidence>
<evidence type="ECO:0008006" key="3">
    <source>
        <dbReference type="Google" id="ProtNLM"/>
    </source>
</evidence>
<protein>
    <recommendedName>
        <fullName evidence="3">Lipoprotein</fullName>
    </recommendedName>
</protein>
<dbReference type="AlphaFoldDB" id="A0A2S4MAT3"/>
<organism evidence="1 2">
    <name type="scientific">Bosea psychrotolerans</name>
    <dbReference type="NCBI Taxonomy" id="1871628"/>
    <lineage>
        <taxon>Bacteria</taxon>
        <taxon>Pseudomonadati</taxon>
        <taxon>Pseudomonadota</taxon>
        <taxon>Alphaproteobacteria</taxon>
        <taxon>Hyphomicrobiales</taxon>
        <taxon>Boseaceae</taxon>
        <taxon>Bosea</taxon>
    </lineage>
</organism>
<evidence type="ECO:0000313" key="1">
    <source>
        <dbReference type="EMBL" id="POR51846.1"/>
    </source>
</evidence>
<sequence length="104" mass="11099">MRTLLIVGALAAVVAGCQTRQESLVDAEITCESQGFRPGTRAYQQCRSANYTENRRANSEASSAVAAGVAAGVVGGALVAADNRAYYGRGYYGRGYYGRPGYWY</sequence>
<dbReference type="PROSITE" id="PS51257">
    <property type="entry name" value="PROKAR_LIPOPROTEIN"/>
    <property type="match status" value="1"/>
</dbReference>
<proteinExistence type="predicted"/>
<gene>
    <name evidence="1" type="ORF">CYD53_106129</name>
</gene>
<dbReference type="Proteomes" id="UP000236919">
    <property type="component" value="Unassembled WGS sequence"/>
</dbReference>
<dbReference type="EMBL" id="PQFZ01000006">
    <property type="protein sequence ID" value="POR51846.1"/>
    <property type="molecule type" value="Genomic_DNA"/>
</dbReference>